<gene>
    <name evidence="3" type="ORF">H9L01_05465</name>
</gene>
<dbReference type="InterPro" id="IPR006976">
    <property type="entry name" value="VanZ-like"/>
</dbReference>
<keyword evidence="4" id="KW-1185">Reference proteome</keyword>
<feature type="transmembrane region" description="Helical" evidence="1">
    <location>
        <begin position="120"/>
        <end position="140"/>
    </location>
</feature>
<dbReference type="Proteomes" id="UP000515928">
    <property type="component" value="Chromosome"/>
</dbReference>
<reference evidence="3 4" key="1">
    <citation type="submission" date="2020-08" db="EMBL/GenBank/DDBJ databases">
        <title>Genome sequence of Erysipelothrix inopinata DSM 15511T.</title>
        <authorList>
            <person name="Hyun D.-W."/>
            <person name="Bae J.-W."/>
        </authorList>
    </citation>
    <scope>NUCLEOTIDE SEQUENCE [LARGE SCALE GENOMIC DNA]</scope>
    <source>
        <strain evidence="3 4">DSM 15511</strain>
    </source>
</reference>
<dbReference type="EMBL" id="CP060715">
    <property type="protein sequence ID" value="QNN59841.1"/>
    <property type="molecule type" value="Genomic_DNA"/>
</dbReference>
<keyword evidence="1" id="KW-0812">Transmembrane</keyword>
<dbReference type="RefSeq" id="WP_187532975.1">
    <property type="nucleotide sequence ID" value="NZ_CBCSHU010000002.1"/>
</dbReference>
<evidence type="ECO:0000313" key="4">
    <source>
        <dbReference type="Proteomes" id="UP000515928"/>
    </source>
</evidence>
<dbReference type="InterPro" id="IPR053150">
    <property type="entry name" value="Teicoplanin_resist-assoc"/>
</dbReference>
<dbReference type="KEGG" id="eio:H9L01_05465"/>
<keyword evidence="1" id="KW-0472">Membrane</keyword>
<dbReference type="AlphaFoldDB" id="A0A7G9RW66"/>
<protein>
    <submittedName>
        <fullName evidence="3">VanZ family protein</fullName>
    </submittedName>
</protein>
<feature type="transmembrane region" description="Helical" evidence="1">
    <location>
        <begin position="32"/>
        <end position="53"/>
    </location>
</feature>
<feature type="transmembrane region" description="Helical" evidence="1">
    <location>
        <begin position="6"/>
        <end position="23"/>
    </location>
</feature>
<evidence type="ECO:0000313" key="3">
    <source>
        <dbReference type="EMBL" id="QNN59841.1"/>
    </source>
</evidence>
<evidence type="ECO:0000259" key="2">
    <source>
        <dbReference type="Pfam" id="PF04892"/>
    </source>
</evidence>
<feature type="transmembrane region" description="Helical" evidence="1">
    <location>
        <begin position="92"/>
        <end position="111"/>
    </location>
</feature>
<name>A0A7G9RW66_9FIRM</name>
<keyword evidence="1" id="KW-1133">Transmembrane helix</keyword>
<accession>A0A7G9RW66</accession>
<organism evidence="3 4">
    <name type="scientific">Erysipelothrix inopinata</name>
    <dbReference type="NCBI Taxonomy" id="225084"/>
    <lineage>
        <taxon>Bacteria</taxon>
        <taxon>Bacillati</taxon>
        <taxon>Bacillota</taxon>
        <taxon>Erysipelotrichia</taxon>
        <taxon>Erysipelotrichales</taxon>
        <taxon>Erysipelotrichaceae</taxon>
        <taxon>Erysipelothrix</taxon>
    </lineage>
</organism>
<dbReference type="PANTHER" id="PTHR36834:SF2">
    <property type="entry name" value="MEMBRANE PROTEIN"/>
    <property type="match status" value="1"/>
</dbReference>
<feature type="transmembrane region" description="Helical" evidence="1">
    <location>
        <begin position="152"/>
        <end position="170"/>
    </location>
</feature>
<dbReference type="PANTHER" id="PTHR36834">
    <property type="entry name" value="MEMBRANE PROTEIN-RELATED"/>
    <property type="match status" value="1"/>
</dbReference>
<dbReference type="Pfam" id="PF04892">
    <property type="entry name" value="VanZ"/>
    <property type="match status" value="1"/>
</dbReference>
<sequence length="182" mass="21213">MASELNTGFPIYVLVYIYIYFRYMKNMEAKQIFWFTSFVIYLFLVIDITIFPIPTSLERIQYNFIIRDGNSVLDSINLIPNLSLNNILSRNFFLNMVMFAPFGFLINVIFIESSRFKKTFFGSLMFTLSIELTQLALLFFTGSFKTVDIDDIVSNILGSLIGLLFFSILFNQIKGDKERKEI</sequence>
<evidence type="ECO:0000256" key="1">
    <source>
        <dbReference type="SAM" id="Phobius"/>
    </source>
</evidence>
<proteinExistence type="predicted"/>
<feature type="domain" description="VanZ-like" evidence="2">
    <location>
        <begin position="38"/>
        <end position="169"/>
    </location>
</feature>